<proteinExistence type="inferred from homology"/>
<evidence type="ECO:0000256" key="1">
    <source>
        <dbReference type="ARBA" id="ARBA00006479"/>
    </source>
</evidence>
<sequence>MYYIGVDIGGTNIKIGVISSDWEIIKLCKFQTGNNPLETILREIDSILHEYEIKGIGIGVAGVVDREGNVIKSPNIPFFNNFPLFKELKNRYTVNIKVENDATAAATAEALFGEGKNCQSFILLTLGTGIGGGLWFNGKQAEFPMEVGHMSIDYQGRLCSCGNTGCLEVYASAKAIKSNLIEKIEKGQESNIKTLYEGNFYKVSSEEIYRMAMEGDSLCREVLKDAGRALGAGIANLINIFAPEKIILTGGLSRALNIYIEIAIQDAKKRALNRIGENVKIIQSSFVDKGGVLGAVALLRNQCRI</sequence>
<organism evidence="2">
    <name type="scientific">Thermodesulfovibrio aggregans</name>
    <dbReference type="NCBI Taxonomy" id="86166"/>
    <lineage>
        <taxon>Bacteria</taxon>
        <taxon>Pseudomonadati</taxon>
        <taxon>Nitrospirota</taxon>
        <taxon>Thermodesulfovibrionia</taxon>
        <taxon>Thermodesulfovibrionales</taxon>
        <taxon>Thermodesulfovibrionaceae</taxon>
        <taxon>Thermodesulfovibrio</taxon>
    </lineage>
</organism>
<dbReference type="InterPro" id="IPR043129">
    <property type="entry name" value="ATPase_NBD"/>
</dbReference>
<evidence type="ECO:0000313" key="2">
    <source>
        <dbReference type="EMBL" id="HGG99202.1"/>
    </source>
</evidence>
<reference evidence="2" key="1">
    <citation type="journal article" date="2020" name="mSystems">
        <title>Genome- and Community-Level Interaction Insights into Carbon Utilization and Element Cycling Functions of Hydrothermarchaeota in Hydrothermal Sediment.</title>
        <authorList>
            <person name="Zhou Z."/>
            <person name="Liu Y."/>
            <person name="Xu W."/>
            <person name="Pan J."/>
            <person name="Luo Z.H."/>
            <person name="Li M."/>
        </authorList>
    </citation>
    <scope>NUCLEOTIDE SEQUENCE [LARGE SCALE GENOMIC DNA]</scope>
    <source>
        <strain evidence="2">SpSt-788</strain>
    </source>
</reference>
<dbReference type="AlphaFoldDB" id="A0A7C4AJ42"/>
<dbReference type="PANTHER" id="PTHR18964">
    <property type="entry name" value="ROK (REPRESSOR, ORF, KINASE) FAMILY"/>
    <property type="match status" value="1"/>
</dbReference>
<dbReference type="InterPro" id="IPR000600">
    <property type="entry name" value="ROK"/>
</dbReference>
<dbReference type="PANTHER" id="PTHR18964:SF149">
    <property type="entry name" value="BIFUNCTIONAL UDP-N-ACETYLGLUCOSAMINE 2-EPIMERASE_N-ACETYLMANNOSAMINE KINASE"/>
    <property type="match status" value="1"/>
</dbReference>
<comment type="similarity">
    <text evidence="1">Belongs to the ROK (NagC/XylR) family.</text>
</comment>
<dbReference type="SUPFAM" id="SSF53067">
    <property type="entry name" value="Actin-like ATPase domain"/>
    <property type="match status" value="1"/>
</dbReference>
<gene>
    <name evidence="2" type="ORF">ENV75_01945</name>
</gene>
<dbReference type="Gene3D" id="3.30.420.40">
    <property type="match status" value="2"/>
</dbReference>
<accession>A0A7C4AJ42</accession>
<dbReference type="Pfam" id="PF00480">
    <property type="entry name" value="ROK"/>
    <property type="match status" value="1"/>
</dbReference>
<dbReference type="EMBL" id="DTHO01000018">
    <property type="protein sequence ID" value="HGG99202.1"/>
    <property type="molecule type" value="Genomic_DNA"/>
</dbReference>
<name>A0A7C4AJ42_9BACT</name>
<protein>
    <submittedName>
        <fullName evidence="2">ROK family protein</fullName>
    </submittedName>
</protein>
<comment type="caution">
    <text evidence="2">The sequence shown here is derived from an EMBL/GenBank/DDBJ whole genome shotgun (WGS) entry which is preliminary data.</text>
</comment>